<dbReference type="PROSITE" id="PS51677">
    <property type="entry name" value="NODB"/>
    <property type="match status" value="1"/>
</dbReference>
<dbReference type="Proteomes" id="UP000430670">
    <property type="component" value="Unassembled WGS sequence"/>
</dbReference>
<comment type="caution">
    <text evidence="2">The sequence shown here is derived from an EMBL/GenBank/DDBJ whole genome shotgun (WGS) entry which is preliminary data.</text>
</comment>
<dbReference type="PANTHER" id="PTHR10587:SF78">
    <property type="entry name" value="PEPTIDOGLYCAN-N-ACETYLMURAMIC ACID DEACETYLASE PDAA"/>
    <property type="match status" value="1"/>
</dbReference>
<name>A0A6I3SNP8_HELMO</name>
<proteinExistence type="predicted"/>
<dbReference type="OrthoDB" id="9812065at2"/>
<dbReference type="PANTHER" id="PTHR10587">
    <property type="entry name" value="GLYCOSYL TRANSFERASE-RELATED"/>
    <property type="match status" value="1"/>
</dbReference>
<organism evidence="2 3">
    <name type="scientific">Heliobacterium mobile</name>
    <name type="common">Heliobacillus mobilis</name>
    <dbReference type="NCBI Taxonomy" id="28064"/>
    <lineage>
        <taxon>Bacteria</taxon>
        <taxon>Bacillati</taxon>
        <taxon>Bacillota</taxon>
        <taxon>Clostridia</taxon>
        <taxon>Eubacteriales</taxon>
        <taxon>Heliobacteriaceae</taxon>
        <taxon>Heliobacterium</taxon>
    </lineage>
</organism>
<protein>
    <submittedName>
        <fullName evidence="2">Polysaccharide deacetylase family protein</fullName>
    </submittedName>
</protein>
<feature type="domain" description="NodB homology" evidence="1">
    <location>
        <begin position="1"/>
        <end position="174"/>
    </location>
</feature>
<dbReference type="InterPro" id="IPR050248">
    <property type="entry name" value="Polysacc_deacetylase_ArnD"/>
</dbReference>
<evidence type="ECO:0000259" key="1">
    <source>
        <dbReference type="PROSITE" id="PS51677"/>
    </source>
</evidence>
<dbReference type="GO" id="GO:0005975">
    <property type="term" value="P:carbohydrate metabolic process"/>
    <property type="evidence" value="ECO:0007669"/>
    <property type="project" value="InterPro"/>
</dbReference>
<dbReference type="InterPro" id="IPR011330">
    <property type="entry name" value="Glyco_hydro/deAcase_b/a-brl"/>
</dbReference>
<dbReference type="SUPFAM" id="SSF88713">
    <property type="entry name" value="Glycoside hydrolase/deacetylase"/>
    <property type="match status" value="1"/>
</dbReference>
<accession>A0A6I3SNP8</accession>
<gene>
    <name evidence="2" type="ORF">GJ688_12930</name>
</gene>
<dbReference type="AlphaFoldDB" id="A0A6I3SNP8"/>
<dbReference type="Pfam" id="PF01522">
    <property type="entry name" value="Polysacc_deac_1"/>
    <property type="match status" value="1"/>
</dbReference>
<sequence>MGYELEGATPRILDIMAKHNAKGTFFLCGHWVKTQPELLRRLIAEGHTVGNHTWNHPSLPSLTQDKLTREIMVLNKDIELASGCDYKTKYLRPPKGEFSRNSLEATKNLGFQSVFWSIATDDWSPLATTKKVQEDIVKQIHPGAIILLHGNSKPVVDSLDYIITSIKEKGYTIVTLDEIQSSTMTE</sequence>
<keyword evidence="3" id="KW-1185">Reference proteome</keyword>
<evidence type="ECO:0000313" key="3">
    <source>
        <dbReference type="Proteomes" id="UP000430670"/>
    </source>
</evidence>
<reference evidence="2 3" key="1">
    <citation type="submission" date="2019-11" db="EMBL/GenBank/DDBJ databases">
        <title>Whole-genome sequence of a the green, strictly anaerobic photosynthetic bacterium Heliobacillus mobilis DSM 6151.</title>
        <authorList>
            <person name="Kyndt J.A."/>
            <person name="Meyer T.E."/>
        </authorList>
    </citation>
    <scope>NUCLEOTIDE SEQUENCE [LARGE SCALE GENOMIC DNA]</scope>
    <source>
        <strain evidence="2 3">DSM 6151</strain>
    </source>
</reference>
<dbReference type="EMBL" id="WNKU01000015">
    <property type="protein sequence ID" value="MTV49877.1"/>
    <property type="molecule type" value="Genomic_DNA"/>
</dbReference>
<evidence type="ECO:0000313" key="2">
    <source>
        <dbReference type="EMBL" id="MTV49877.1"/>
    </source>
</evidence>
<dbReference type="InterPro" id="IPR002509">
    <property type="entry name" value="NODB_dom"/>
</dbReference>
<dbReference type="Gene3D" id="3.20.20.370">
    <property type="entry name" value="Glycoside hydrolase/deacetylase"/>
    <property type="match status" value="1"/>
</dbReference>
<dbReference type="GO" id="GO:0016810">
    <property type="term" value="F:hydrolase activity, acting on carbon-nitrogen (but not peptide) bonds"/>
    <property type="evidence" value="ECO:0007669"/>
    <property type="project" value="InterPro"/>
</dbReference>
<dbReference type="GO" id="GO:0016020">
    <property type="term" value="C:membrane"/>
    <property type="evidence" value="ECO:0007669"/>
    <property type="project" value="TreeGrafter"/>
</dbReference>